<dbReference type="Proteomes" id="UP001220217">
    <property type="component" value="Chromosome"/>
</dbReference>
<evidence type="ECO:0008006" key="3">
    <source>
        <dbReference type="Google" id="ProtNLM"/>
    </source>
</evidence>
<evidence type="ECO:0000313" key="1">
    <source>
        <dbReference type="EMBL" id="WEA46753.1"/>
    </source>
</evidence>
<dbReference type="RefSeq" id="WP_221815196.1">
    <property type="nucleotide sequence ID" value="NZ_CP118718.1"/>
</dbReference>
<evidence type="ECO:0000313" key="2">
    <source>
        <dbReference type="Proteomes" id="UP001220217"/>
    </source>
</evidence>
<gene>
    <name evidence="1" type="ORF">PWO00_12560</name>
</gene>
<accession>A0ABD7X323</accession>
<dbReference type="AlphaFoldDB" id="A0ABD7X323"/>
<protein>
    <recommendedName>
        <fullName evidence="3">Integrase</fullName>
    </recommendedName>
</protein>
<reference evidence="1 2" key="1">
    <citation type="submission" date="2023-02" db="EMBL/GenBank/DDBJ databases">
        <title>Complete genome sequence of Priestia aryabhattai G5MAi6, a methanol-tolerant strain isolated from tap water in Hong Kong.</title>
        <authorList>
            <person name="Leung K.M."/>
            <person name="Lai G.K.K."/>
            <person name="Griffin S.D.J."/>
        </authorList>
    </citation>
    <scope>NUCLEOTIDE SEQUENCE [LARGE SCALE GENOMIC DNA]</scope>
    <source>
        <strain evidence="1 2">G5MAi6</strain>
    </source>
</reference>
<dbReference type="EMBL" id="CP118718">
    <property type="protein sequence ID" value="WEA46753.1"/>
    <property type="molecule type" value="Genomic_DNA"/>
</dbReference>
<organism evidence="1 2">
    <name type="scientific">Priestia aryabhattai</name>
    <name type="common">Bacillus aryabhattai</name>
    <dbReference type="NCBI Taxonomy" id="412384"/>
    <lineage>
        <taxon>Bacteria</taxon>
        <taxon>Bacillati</taxon>
        <taxon>Bacillota</taxon>
        <taxon>Bacilli</taxon>
        <taxon>Bacillales</taxon>
        <taxon>Bacillaceae</taxon>
        <taxon>Priestia</taxon>
    </lineage>
</organism>
<sequence length="64" mass="7713">MATVTMKDKTKYRNIMTGDIYTLSKDYNSRWFLSLRNERGLTKTLSYSKIEMENILREHYEKAK</sequence>
<proteinExistence type="predicted"/>
<name>A0ABD7X323_PRIAR</name>